<evidence type="ECO:0000313" key="2">
    <source>
        <dbReference type="Proteomes" id="UP001184230"/>
    </source>
</evidence>
<sequence>MDAVAHTNFEAAAREALLKRNWRTAALLFTEAADEIPDDAHGFTPARAQGLRRDAHLALGRTEEFRNYRESARKRGCRDYRAEWESPTGELVTRLLMPKRRA</sequence>
<comment type="caution">
    <text evidence="1">The sequence shown here is derived from an EMBL/GenBank/DDBJ whole genome shotgun (WGS) entry which is preliminary data.</text>
</comment>
<accession>A0ABU1NK61</accession>
<evidence type="ECO:0000313" key="1">
    <source>
        <dbReference type="EMBL" id="MDR6538844.1"/>
    </source>
</evidence>
<name>A0ABU1NK61_9BURK</name>
<protein>
    <submittedName>
        <fullName evidence="1">Uncharacterized protein</fullName>
    </submittedName>
</protein>
<gene>
    <name evidence="1" type="ORF">J2739_004637</name>
</gene>
<proteinExistence type="predicted"/>
<reference evidence="1 2" key="1">
    <citation type="submission" date="2023-07" db="EMBL/GenBank/DDBJ databases">
        <title>Sorghum-associated microbial communities from plants grown in Nebraska, USA.</title>
        <authorList>
            <person name="Schachtman D."/>
        </authorList>
    </citation>
    <scope>NUCLEOTIDE SEQUENCE [LARGE SCALE GENOMIC DNA]</scope>
    <source>
        <strain evidence="1 2">DS1781</strain>
    </source>
</reference>
<dbReference type="Proteomes" id="UP001184230">
    <property type="component" value="Unassembled WGS sequence"/>
</dbReference>
<keyword evidence="2" id="KW-1185">Reference proteome</keyword>
<dbReference type="EMBL" id="JAVDRF010000012">
    <property type="protein sequence ID" value="MDR6538844.1"/>
    <property type="molecule type" value="Genomic_DNA"/>
</dbReference>
<dbReference type="RefSeq" id="WP_309906015.1">
    <property type="nucleotide sequence ID" value="NZ_JAVDRF010000012.1"/>
</dbReference>
<organism evidence="1 2">
    <name type="scientific">Variovorax soli</name>
    <dbReference type="NCBI Taxonomy" id="376815"/>
    <lineage>
        <taxon>Bacteria</taxon>
        <taxon>Pseudomonadati</taxon>
        <taxon>Pseudomonadota</taxon>
        <taxon>Betaproteobacteria</taxon>
        <taxon>Burkholderiales</taxon>
        <taxon>Comamonadaceae</taxon>
        <taxon>Variovorax</taxon>
    </lineage>
</organism>